<feature type="region of interest" description="Disordered" evidence="1">
    <location>
        <begin position="86"/>
        <end position="112"/>
    </location>
</feature>
<dbReference type="EMBL" id="LAZR01055755">
    <property type="protein sequence ID" value="KKK75676.1"/>
    <property type="molecule type" value="Genomic_DNA"/>
</dbReference>
<reference evidence="2" key="1">
    <citation type="journal article" date="2015" name="Nature">
        <title>Complex archaea that bridge the gap between prokaryotes and eukaryotes.</title>
        <authorList>
            <person name="Spang A."/>
            <person name="Saw J.H."/>
            <person name="Jorgensen S.L."/>
            <person name="Zaremba-Niedzwiedzka K."/>
            <person name="Martijn J."/>
            <person name="Lind A.E."/>
            <person name="van Eijk R."/>
            <person name="Schleper C."/>
            <person name="Guy L."/>
            <person name="Ettema T.J."/>
        </authorList>
    </citation>
    <scope>NUCLEOTIDE SEQUENCE</scope>
</reference>
<name>A0A0F9AU04_9ZZZZ</name>
<comment type="caution">
    <text evidence="2">The sequence shown here is derived from an EMBL/GenBank/DDBJ whole genome shotgun (WGS) entry which is preliminary data.</text>
</comment>
<proteinExistence type="predicted"/>
<gene>
    <name evidence="2" type="ORF">LCGC14_2871330</name>
</gene>
<evidence type="ECO:0000256" key="1">
    <source>
        <dbReference type="SAM" id="MobiDB-lite"/>
    </source>
</evidence>
<protein>
    <submittedName>
        <fullName evidence="2">Uncharacterized protein</fullName>
    </submittedName>
</protein>
<sequence>MVVKKNPFNQQQASYFAYLRRYKDSEAMEGRVRFDDFLRHEHRLVENEFFIAGLRAEGKTRGGAMPSLIKQQRDLRAMLLIEEEEETAGSGNVTETRVAVQGPTGARVKDDDDGMVIV</sequence>
<dbReference type="AlphaFoldDB" id="A0A0F9AU04"/>
<organism evidence="2">
    <name type="scientific">marine sediment metagenome</name>
    <dbReference type="NCBI Taxonomy" id="412755"/>
    <lineage>
        <taxon>unclassified sequences</taxon>
        <taxon>metagenomes</taxon>
        <taxon>ecological metagenomes</taxon>
    </lineage>
</organism>
<evidence type="ECO:0000313" key="2">
    <source>
        <dbReference type="EMBL" id="KKK75676.1"/>
    </source>
</evidence>
<accession>A0A0F9AU04</accession>